<dbReference type="InterPro" id="IPR052106">
    <property type="entry name" value="PINc/VapC_TA"/>
</dbReference>
<dbReference type="SUPFAM" id="SSF88723">
    <property type="entry name" value="PIN domain-like"/>
    <property type="match status" value="1"/>
</dbReference>
<dbReference type="Gene3D" id="3.40.50.1010">
    <property type="entry name" value="5'-nuclease"/>
    <property type="match status" value="1"/>
</dbReference>
<dbReference type="Pfam" id="PF01850">
    <property type="entry name" value="PIN"/>
    <property type="match status" value="1"/>
</dbReference>
<evidence type="ECO:0000259" key="1">
    <source>
        <dbReference type="Pfam" id="PF01850"/>
    </source>
</evidence>
<feature type="domain" description="PIN" evidence="1">
    <location>
        <begin position="9"/>
        <end position="134"/>
    </location>
</feature>
<protein>
    <recommendedName>
        <fullName evidence="1">PIN domain-containing protein</fullName>
    </recommendedName>
</protein>
<dbReference type="InterPro" id="IPR002716">
    <property type="entry name" value="PIN_dom"/>
</dbReference>
<dbReference type="InterPro" id="IPR029060">
    <property type="entry name" value="PIN-like_dom_sf"/>
</dbReference>
<dbReference type="AlphaFoldDB" id="A0A1F5YFR5"/>
<evidence type="ECO:0000313" key="3">
    <source>
        <dbReference type="Proteomes" id="UP000177396"/>
    </source>
</evidence>
<name>A0A1F5YFR5_9BACT</name>
<reference evidence="2 3" key="1">
    <citation type="journal article" date="2016" name="Nat. Commun.">
        <title>Thousands of microbial genomes shed light on interconnected biogeochemical processes in an aquifer system.</title>
        <authorList>
            <person name="Anantharaman K."/>
            <person name="Brown C.T."/>
            <person name="Hug L.A."/>
            <person name="Sharon I."/>
            <person name="Castelle C.J."/>
            <person name="Probst A.J."/>
            <person name="Thomas B.C."/>
            <person name="Singh A."/>
            <person name="Wilkins M.J."/>
            <person name="Karaoz U."/>
            <person name="Brodie E.L."/>
            <person name="Williams K.H."/>
            <person name="Hubbard S.S."/>
            <person name="Banfield J.F."/>
        </authorList>
    </citation>
    <scope>NUCLEOTIDE SEQUENCE [LARGE SCALE GENOMIC DNA]</scope>
</reference>
<accession>A0A1F5YFR5</accession>
<comment type="caution">
    <text evidence="2">The sequence shown here is derived from an EMBL/GenBank/DDBJ whole genome shotgun (WGS) entry which is preliminary data.</text>
</comment>
<dbReference type="CDD" id="cd09854">
    <property type="entry name" value="PIN_VapC-like"/>
    <property type="match status" value="1"/>
</dbReference>
<proteinExistence type="predicted"/>
<gene>
    <name evidence="2" type="ORF">A2153_04675</name>
</gene>
<dbReference type="PANTHER" id="PTHR38826">
    <property type="entry name" value="RIBONUCLEASE VAPC13"/>
    <property type="match status" value="1"/>
</dbReference>
<dbReference type="EMBL" id="MFJB01000083">
    <property type="protein sequence ID" value="OGF98816.1"/>
    <property type="molecule type" value="Genomic_DNA"/>
</dbReference>
<sequence length="143" mass="16827">MIISGKKCLIDTNIFIYAQDKKSAHFEEASKILRYLNEEKFQAFITLQNLLEYSAVLTRFYKYPKKDVVSDLKILVSNPKIVKLYPSDKTTVEFLKLMEKEPKIYIYDLYLVAYMKVYGIEVIITDDMDFKQIKDIEVINPFG</sequence>
<evidence type="ECO:0000313" key="2">
    <source>
        <dbReference type="EMBL" id="OGF98816.1"/>
    </source>
</evidence>
<organism evidence="2 3">
    <name type="scientific">Candidatus Gottesmanbacteria bacterium RBG_16_38_7b</name>
    <dbReference type="NCBI Taxonomy" id="1798372"/>
    <lineage>
        <taxon>Bacteria</taxon>
        <taxon>Candidatus Gottesmaniibacteriota</taxon>
    </lineage>
</organism>
<dbReference type="PANTHER" id="PTHR38826:SF5">
    <property type="entry name" value="RIBONUCLEASE VAPC13"/>
    <property type="match status" value="1"/>
</dbReference>
<dbReference type="Proteomes" id="UP000177396">
    <property type="component" value="Unassembled WGS sequence"/>
</dbReference>